<reference evidence="1 2" key="1">
    <citation type="submission" date="2022-05" db="EMBL/GenBank/DDBJ databases">
        <title>Luteimonas sp. SX5, whole genome shotgun sequencing project.</title>
        <authorList>
            <person name="Zhao G."/>
            <person name="Shen L."/>
        </authorList>
    </citation>
    <scope>NUCLEOTIDE SEQUENCE [LARGE SCALE GENOMIC DNA]</scope>
    <source>
        <strain evidence="1 2">SX5</strain>
    </source>
</reference>
<dbReference type="Proteomes" id="UP001431217">
    <property type="component" value="Unassembled WGS sequence"/>
</dbReference>
<dbReference type="EMBL" id="JAMBEP010000006">
    <property type="protein sequence ID" value="MCL1636145.1"/>
    <property type="molecule type" value="Genomic_DNA"/>
</dbReference>
<comment type="caution">
    <text evidence="1">The sequence shown here is derived from an EMBL/GenBank/DDBJ whole genome shotgun (WGS) entry which is preliminary data.</text>
</comment>
<proteinExistence type="predicted"/>
<organism evidence="1 2">
    <name type="scientific">Luteimonas galliterrae</name>
    <dbReference type="NCBI Taxonomy" id="2940486"/>
    <lineage>
        <taxon>Bacteria</taxon>
        <taxon>Pseudomonadati</taxon>
        <taxon>Pseudomonadota</taxon>
        <taxon>Gammaproteobacteria</taxon>
        <taxon>Lysobacterales</taxon>
        <taxon>Lysobacteraceae</taxon>
        <taxon>Luteimonas</taxon>
    </lineage>
</organism>
<accession>A0ABT0MPD4</accession>
<evidence type="ECO:0000313" key="2">
    <source>
        <dbReference type="Proteomes" id="UP001431217"/>
    </source>
</evidence>
<evidence type="ECO:0000313" key="1">
    <source>
        <dbReference type="EMBL" id="MCL1636145.1"/>
    </source>
</evidence>
<sequence length="219" mass="24333">MASVRWFDMGAKGHHGYPQPESSWADQTYKGHCDCCGVYESQVAPFRFRKSNRVTHSHFRQLNWVFDAWFVAPEVESVLRKNRIAGIDFCAALDHKSGQPLDNLRQLIITGVIKGVDTSELPTVTCKPFNEEADTYTVPPTGPFCGKVKYHPPTSIVIPEQALSDAADLSLTAAWFGSGFGAWHGTIASQKFFDIVQAHGWRGLELSPIFHSGHSKRAV</sequence>
<name>A0ABT0MPD4_9GAMM</name>
<protein>
    <submittedName>
        <fullName evidence="1">Uncharacterized protein</fullName>
    </submittedName>
</protein>
<keyword evidence="2" id="KW-1185">Reference proteome</keyword>
<dbReference type="RefSeq" id="WP_249476181.1">
    <property type="nucleotide sequence ID" value="NZ_JAMBEP010000006.1"/>
</dbReference>
<gene>
    <name evidence="1" type="ORF">M2650_16100</name>
</gene>